<evidence type="ECO:0000313" key="3">
    <source>
        <dbReference type="Proteomes" id="UP000011599"/>
    </source>
</evidence>
<dbReference type="OrthoDB" id="95477at2157"/>
<feature type="domain" description="HVO-2833 C-terminal" evidence="1">
    <location>
        <begin position="39"/>
        <end position="118"/>
    </location>
</feature>
<accession>L9VGU6</accession>
<dbReference type="InterPro" id="IPR056528">
    <property type="entry name" value="HVO_2833_C"/>
</dbReference>
<gene>
    <name evidence="2" type="ORF">C496_23216</name>
</gene>
<dbReference type="EMBL" id="AOHW01000056">
    <property type="protein sequence ID" value="ELY35538.1"/>
    <property type="molecule type" value="Genomic_DNA"/>
</dbReference>
<dbReference type="Proteomes" id="UP000011599">
    <property type="component" value="Unassembled WGS sequence"/>
</dbReference>
<protein>
    <recommendedName>
        <fullName evidence="1">HVO-2833 C-terminal domain-containing protein</fullName>
    </recommendedName>
</protein>
<comment type="caution">
    <text evidence="2">The sequence shown here is derived from an EMBL/GenBank/DDBJ whole genome shotgun (WGS) entry which is preliminary data.</text>
</comment>
<dbReference type="eggNOG" id="arCOG04518">
    <property type="taxonomic scope" value="Archaea"/>
</dbReference>
<organism evidence="2 3">
    <name type="scientific">Natronorubrum tibetense GA33</name>
    <dbReference type="NCBI Taxonomy" id="1114856"/>
    <lineage>
        <taxon>Archaea</taxon>
        <taxon>Methanobacteriati</taxon>
        <taxon>Methanobacteriota</taxon>
        <taxon>Stenosarchaea group</taxon>
        <taxon>Halobacteria</taxon>
        <taxon>Halobacteriales</taxon>
        <taxon>Natrialbaceae</taxon>
        <taxon>Natronorubrum</taxon>
    </lineage>
</organism>
<keyword evidence="3" id="KW-1185">Reference proteome</keyword>
<sequence>MLTGKALEFLFYLDQSRVVADAAERSGNYRNTLNSKGLEEVSPTELCCHTLLIDDIRHRSYCLLFLSHVGEGNLRKRAAKYGLKDEIDALFQCLEIQGEVEADRLSEWLKFQELETDLETYFY</sequence>
<proteinExistence type="predicted"/>
<dbReference type="Pfam" id="PF24271">
    <property type="entry name" value="HVO_2833_C"/>
    <property type="match status" value="1"/>
</dbReference>
<reference evidence="2 3" key="1">
    <citation type="journal article" date="2014" name="PLoS Genet.">
        <title>Phylogenetically driven sequencing of extremely halophilic archaea reveals strategies for static and dynamic osmo-response.</title>
        <authorList>
            <person name="Becker E.A."/>
            <person name="Seitzer P.M."/>
            <person name="Tritt A."/>
            <person name="Larsen D."/>
            <person name="Krusor M."/>
            <person name="Yao A.I."/>
            <person name="Wu D."/>
            <person name="Madern D."/>
            <person name="Eisen J.A."/>
            <person name="Darling A.E."/>
            <person name="Facciotti M.T."/>
        </authorList>
    </citation>
    <scope>NUCLEOTIDE SEQUENCE [LARGE SCALE GENOMIC DNA]</scope>
    <source>
        <strain evidence="2 3">GA33</strain>
    </source>
</reference>
<dbReference type="PATRIC" id="fig|1114856.3.peg.4792"/>
<evidence type="ECO:0000313" key="2">
    <source>
        <dbReference type="EMBL" id="ELY35538.1"/>
    </source>
</evidence>
<dbReference type="AlphaFoldDB" id="L9VGU6"/>
<name>L9VGU6_9EURY</name>
<evidence type="ECO:0000259" key="1">
    <source>
        <dbReference type="Pfam" id="PF24271"/>
    </source>
</evidence>